<dbReference type="SUPFAM" id="SSF53822">
    <property type="entry name" value="Periplasmic binding protein-like I"/>
    <property type="match status" value="1"/>
</dbReference>
<feature type="signal peptide" evidence="6">
    <location>
        <begin position="1"/>
        <end position="26"/>
    </location>
</feature>
<keyword evidence="5" id="KW-0325">Glycoprotein</keyword>
<dbReference type="Gene3D" id="3.40.50.2300">
    <property type="match status" value="1"/>
</dbReference>
<dbReference type="PANTHER" id="PTHR24060">
    <property type="entry name" value="METABOTROPIC GLUTAMATE RECEPTOR"/>
    <property type="match status" value="1"/>
</dbReference>
<evidence type="ECO:0000256" key="1">
    <source>
        <dbReference type="ARBA" id="ARBA00004370"/>
    </source>
</evidence>
<accession>A0ABQ9ZEZ2</accession>
<name>A0ABQ9ZEZ2_9CRUS</name>
<dbReference type="InterPro" id="IPR028082">
    <property type="entry name" value="Peripla_BP_I"/>
</dbReference>
<comment type="subcellular location">
    <subcellularLocation>
        <location evidence="1">Membrane</location>
    </subcellularLocation>
</comment>
<evidence type="ECO:0000256" key="5">
    <source>
        <dbReference type="ARBA" id="ARBA00023180"/>
    </source>
</evidence>
<keyword evidence="3" id="KW-1133">Transmembrane helix</keyword>
<evidence type="ECO:0000256" key="2">
    <source>
        <dbReference type="ARBA" id="ARBA00022692"/>
    </source>
</evidence>
<keyword evidence="4" id="KW-0472">Membrane</keyword>
<dbReference type="InterPro" id="IPR001828">
    <property type="entry name" value="ANF_lig-bd_rcpt"/>
</dbReference>
<feature type="domain" description="Receptor ligand binding region" evidence="7">
    <location>
        <begin position="109"/>
        <end position="156"/>
    </location>
</feature>
<dbReference type="InterPro" id="IPR050726">
    <property type="entry name" value="mGluR"/>
</dbReference>
<comment type="caution">
    <text evidence="8">The sequence shown here is derived from an EMBL/GenBank/DDBJ whole genome shotgun (WGS) entry which is preliminary data.</text>
</comment>
<dbReference type="EMBL" id="JAOYFB010000003">
    <property type="protein sequence ID" value="KAK4011511.1"/>
    <property type="molecule type" value="Genomic_DNA"/>
</dbReference>
<reference evidence="8 9" key="1">
    <citation type="journal article" date="2023" name="Nucleic Acids Res.">
        <title>The hologenome of Daphnia magna reveals possible DNA methylation and microbiome-mediated evolution of the host genome.</title>
        <authorList>
            <person name="Chaturvedi A."/>
            <person name="Li X."/>
            <person name="Dhandapani V."/>
            <person name="Marshall H."/>
            <person name="Kissane S."/>
            <person name="Cuenca-Cambronero M."/>
            <person name="Asole G."/>
            <person name="Calvet F."/>
            <person name="Ruiz-Romero M."/>
            <person name="Marangio P."/>
            <person name="Guigo R."/>
            <person name="Rago D."/>
            <person name="Mirbahai L."/>
            <person name="Eastwood N."/>
            <person name="Colbourne J.K."/>
            <person name="Zhou J."/>
            <person name="Mallon E."/>
            <person name="Orsini L."/>
        </authorList>
    </citation>
    <scope>NUCLEOTIDE SEQUENCE [LARGE SCALE GENOMIC DNA]</scope>
    <source>
        <strain evidence="8">LRV0_1</strain>
    </source>
</reference>
<gene>
    <name evidence="8" type="ORF">OUZ56_020628</name>
</gene>
<evidence type="ECO:0000259" key="7">
    <source>
        <dbReference type="Pfam" id="PF01094"/>
    </source>
</evidence>
<keyword evidence="9" id="KW-1185">Reference proteome</keyword>
<organism evidence="8 9">
    <name type="scientific">Daphnia magna</name>
    <dbReference type="NCBI Taxonomy" id="35525"/>
    <lineage>
        <taxon>Eukaryota</taxon>
        <taxon>Metazoa</taxon>
        <taxon>Ecdysozoa</taxon>
        <taxon>Arthropoda</taxon>
        <taxon>Crustacea</taxon>
        <taxon>Branchiopoda</taxon>
        <taxon>Diplostraca</taxon>
        <taxon>Cladocera</taxon>
        <taxon>Anomopoda</taxon>
        <taxon>Daphniidae</taxon>
        <taxon>Daphnia</taxon>
    </lineage>
</organism>
<protein>
    <recommendedName>
        <fullName evidence="7">Receptor ligand binding region domain-containing protein</fullName>
    </recommendedName>
</protein>
<keyword evidence="2" id="KW-0812">Transmembrane</keyword>
<keyword evidence="6" id="KW-0732">Signal</keyword>
<sequence>MKKKSCHRCWLMLSVLVIVTLRSVSAQLTFTFQQQAAGHQRPQRESEYAHHLIRIPGDIVFGGLFPMHEHLVLSDHAATDGASASGGAAGSIGMEFPCGAIKEEKGIQRLEAMLYALDLINDDPHILPNITIGAVILDTCSSDTHALDQSMEFVRSYMNKWHENE</sequence>
<evidence type="ECO:0000256" key="3">
    <source>
        <dbReference type="ARBA" id="ARBA00022989"/>
    </source>
</evidence>
<evidence type="ECO:0000313" key="9">
    <source>
        <dbReference type="Proteomes" id="UP001234178"/>
    </source>
</evidence>
<evidence type="ECO:0000256" key="4">
    <source>
        <dbReference type="ARBA" id="ARBA00023136"/>
    </source>
</evidence>
<proteinExistence type="predicted"/>
<evidence type="ECO:0000313" key="8">
    <source>
        <dbReference type="EMBL" id="KAK4011511.1"/>
    </source>
</evidence>
<evidence type="ECO:0000256" key="6">
    <source>
        <dbReference type="SAM" id="SignalP"/>
    </source>
</evidence>
<feature type="chain" id="PRO_5046226634" description="Receptor ligand binding region domain-containing protein" evidence="6">
    <location>
        <begin position="27"/>
        <end position="165"/>
    </location>
</feature>
<dbReference type="Pfam" id="PF01094">
    <property type="entry name" value="ANF_receptor"/>
    <property type="match status" value="1"/>
</dbReference>
<dbReference type="Proteomes" id="UP001234178">
    <property type="component" value="Unassembled WGS sequence"/>
</dbReference>